<dbReference type="PANTHER" id="PTHR12658:SF0">
    <property type="entry name" value="TUBULIN-SPECIFIC CHAPERONE D"/>
    <property type="match status" value="1"/>
</dbReference>
<dbReference type="GO" id="GO:0007021">
    <property type="term" value="P:tubulin complex assembly"/>
    <property type="evidence" value="ECO:0007669"/>
    <property type="project" value="InterPro"/>
</dbReference>
<name>A0A8T2JRM6_9PIPI</name>
<dbReference type="Pfam" id="PF12612">
    <property type="entry name" value="TFCD_C"/>
    <property type="match status" value="1"/>
</dbReference>
<evidence type="ECO:0000259" key="1">
    <source>
        <dbReference type="Pfam" id="PF12612"/>
    </source>
</evidence>
<organism evidence="2 3">
    <name type="scientific">Hymenochirus boettgeri</name>
    <name type="common">Congo dwarf clawed frog</name>
    <dbReference type="NCBI Taxonomy" id="247094"/>
    <lineage>
        <taxon>Eukaryota</taxon>
        <taxon>Metazoa</taxon>
        <taxon>Chordata</taxon>
        <taxon>Craniata</taxon>
        <taxon>Vertebrata</taxon>
        <taxon>Euteleostomi</taxon>
        <taxon>Amphibia</taxon>
        <taxon>Batrachia</taxon>
        <taxon>Anura</taxon>
        <taxon>Pipoidea</taxon>
        <taxon>Pipidae</taxon>
        <taxon>Pipinae</taxon>
        <taxon>Hymenochirus</taxon>
    </lineage>
</organism>
<dbReference type="PANTHER" id="PTHR12658">
    <property type="entry name" value="BETA-TUBULIN COFACTOR D"/>
    <property type="match status" value="1"/>
</dbReference>
<reference evidence="2" key="1">
    <citation type="thesis" date="2020" institute="ProQuest LLC" country="789 East Eisenhower Parkway, Ann Arbor, MI, USA">
        <title>Comparative Genomics and Chromosome Evolution.</title>
        <authorList>
            <person name="Mudd A.B."/>
        </authorList>
    </citation>
    <scope>NUCLEOTIDE SEQUENCE</scope>
    <source>
        <strain evidence="2">Female2</strain>
        <tissue evidence="2">Blood</tissue>
    </source>
</reference>
<dbReference type="AlphaFoldDB" id="A0A8T2JRM6"/>
<accession>A0A8T2JRM6</accession>
<dbReference type="GO" id="GO:0005096">
    <property type="term" value="F:GTPase activator activity"/>
    <property type="evidence" value="ECO:0007669"/>
    <property type="project" value="InterPro"/>
</dbReference>
<dbReference type="OrthoDB" id="10253476at2759"/>
<sequence length="174" mass="19755">MDAFCASLLQVFRDNLHNDRVSVPLLKSLNQMLSNGCFDIYTQEKNHPFALDILELCKEETRRSKNVQKLRSGTDVLCGLVQFPGEIRKKVLFQLLLLLCHTFPIIRKSTASSAYEMLLTYDDVVDPEILDDVLAVLSDTTWDGDLPGVREQRNQLCDLMKVPKPKLVSKVSQS</sequence>
<protein>
    <recommendedName>
        <fullName evidence="1">Tubulin-folding cofactor D C-terminal domain-containing protein</fullName>
    </recommendedName>
</protein>
<gene>
    <name evidence="2" type="ORF">GDO86_013777</name>
</gene>
<dbReference type="InterPro" id="IPR016024">
    <property type="entry name" value="ARM-type_fold"/>
</dbReference>
<dbReference type="EMBL" id="JAACNH010000003">
    <property type="protein sequence ID" value="KAG8446027.1"/>
    <property type="molecule type" value="Genomic_DNA"/>
</dbReference>
<evidence type="ECO:0000313" key="3">
    <source>
        <dbReference type="Proteomes" id="UP000812440"/>
    </source>
</evidence>
<dbReference type="GO" id="GO:0034333">
    <property type="term" value="P:adherens junction assembly"/>
    <property type="evidence" value="ECO:0007669"/>
    <property type="project" value="TreeGrafter"/>
</dbReference>
<dbReference type="Proteomes" id="UP000812440">
    <property type="component" value="Chromosome 8_10"/>
</dbReference>
<dbReference type="GO" id="GO:0000226">
    <property type="term" value="P:microtubule cytoskeleton organization"/>
    <property type="evidence" value="ECO:0007669"/>
    <property type="project" value="TreeGrafter"/>
</dbReference>
<keyword evidence="3" id="KW-1185">Reference proteome</keyword>
<dbReference type="GO" id="GO:0016328">
    <property type="term" value="C:lateral plasma membrane"/>
    <property type="evidence" value="ECO:0007669"/>
    <property type="project" value="TreeGrafter"/>
</dbReference>
<dbReference type="InterPro" id="IPR033162">
    <property type="entry name" value="TBCD"/>
</dbReference>
<dbReference type="GO" id="GO:0007023">
    <property type="term" value="P:post-chaperonin tubulin folding pathway"/>
    <property type="evidence" value="ECO:0007669"/>
    <property type="project" value="InterPro"/>
</dbReference>
<evidence type="ECO:0000313" key="2">
    <source>
        <dbReference type="EMBL" id="KAG8446027.1"/>
    </source>
</evidence>
<dbReference type="GO" id="GO:0048487">
    <property type="term" value="F:beta-tubulin binding"/>
    <property type="evidence" value="ECO:0007669"/>
    <property type="project" value="InterPro"/>
</dbReference>
<comment type="caution">
    <text evidence="2">The sequence shown here is derived from an EMBL/GenBank/DDBJ whole genome shotgun (WGS) entry which is preliminary data.</text>
</comment>
<dbReference type="GO" id="GO:0070830">
    <property type="term" value="P:bicellular tight junction assembly"/>
    <property type="evidence" value="ECO:0007669"/>
    <property type="project" value="TreeGrafter"/>
</dbReference>
<proteinExistence type="predicted"/>
<feature type="domain" description="Tubulin-folding cofactor D C-terminal" evidence="1">
    <location>
        <begin position="2"/>
        <end position="69"/>
    </location>
</feature>
<dbReference type="InterPro" id="IPR022577">
    <property type="entry name" value="TBCD_C"/>
</dbReference>
<dbReference type="SUPFAM" id="SSF48371">
    <property type="entry name" value="ARM repeat"/>
    <property type="match status" value="1"/>
</dbReference>